<dbReference type="RefSeq" id="WP_250933863.1">
    <property type="nucleotide sequence ID" value="NZ_JAMQBK010000148.1"/>
</dbReference>
<evidence type="ECO:0000259" key="1">
    <source>
        <dbReference type="Pfam" id="PF00535"/>
    </source>
</evidence>
<gene>
    <name evidence="2" type="ORF">NB063_31865</name>
</gene>
<dbReference type="PANTHER" id="PTHR22916:SF65">
    <property type="entry name" value="SLR1065 PROTEIN"/>
    <property type="match status" value="1"/>
</dbReference>
<dbReference type="InterPro" id="IPR029044">
    <property type="entry name" value="Nucleotide-diphossugar_trans"/>
</dbReference>
<dbReference type="InterPro" id="IPR001173">
    <property type="entry name" value="Glyco_trans_2-like"/>
</dbReference>
<evidence type="ECO:0000313" key="2">
    <source>
        <dbReference type="EMBL" id="MCM2375243.1"/>
    </source>
</evidence>
<protein>
    <submittedName>
        <fullName evidence="2">Glycosyltransferase</fullName>
    </submittedName>
</protein>
<dbReference type="SUPFAM" id="SSF53448">
    <property type="entry name" value="Nucleotide-diphospho-sugar transferases"/>
    <property type="match status" value="1"/>
</dbReference>
<accession>A0ABT0UEC3</accession>
<evidence type="ECO:0000313" key="3">
    <source>
        <dbReference type="Proteomes" id="UP001202961"/>
    </source>
</evidence>
<reference evidence="2 3" key="1">
    <citation type="journal article" date="2022" name="Syst. Appl. Microbiol.">
        <title>Rhodopirellula aestuarii sp. nov., a novel member of the genus Rhodopirellula isolated from brackish sediments collected in the Tagus River estuary, Portugal.</title>
        <authorList>
            <person name="Vitorino I.R."/>
            <person name="Klimek D."/>
            <person name="Calusinska M."/>
            <person name="Lobo-da-Cunha A."/>
            <person name="Vasconcelos V."/>
            <person name="Lage O.M."/>
        </authorList>
    </citation>
    <scope>NUCLEOTIDE SEQUENCE [LARGE SCALE GENOMIC DNA]</scope>
    <source>
        <strain evidence="2 3">ICT_H3.1</strain>
    </source>
</reference>
<dbReference type="CDD" id="cd06433">
    <property type="entry name" value="GT_2_WfgS_like"/>
    <property type="match status" value="1"/>
</dbReference>
<comment type="caution">
    <text evidence="2">The sequence shown here is derived from an EMBL/GenBank/DDBJ whole genome shotgun (WGS) entry which is preliminary data.</text>
</comment>
<dbReference type="Proteomes" id="UP001202961">
    <property type="component" value="Unassembled WGS sequence"/>
</dbReference>
<dbReference type="PANTHER" id="PTHR22916">
    <property type="entry name" value="GLYCOSYLTRANSFERASE"/>
    <property type="match status" value="1"/>
</dbReference>
<feature type="domain" description="Glycosyltransferase 2-like" evidence="1">
    <location>
        <begin position="7"/>
        <end position="113"/>
    </location>
</feature>
<organism evidence="2 3">
    <name type="scientific">Aporhodopirellula aestuarii</name>
    <dbReference type="NCBI Taxonomy" id="2950107"/>
    <lineage>
        <taxon>Bacteria</taxon>
        <taxon>Pseudomonadati</taxon>
        <taxon>Planctomycetota</taxon>
        <taxon>Planctomycetia</taxon>
        <taxon>Pirellulales</taxon>
        <taxon>Pirellulaceae</taxon>
        <taxon>Aporhodopirellula</taxon>
    </lineage>
</organism>
<proteinExistence type="predicted"/>
<dbReference type="Gene3D" id="3.90.550.10">
    <property type="entry name" value="Spore Coat Polysaccharide Biosynthesis Protein SpsA, Chain A"/>
    <property type="match status" value="1"/>
</dbReference>
<dbReference type="Pfam" id="PF00535">
    <property type="entry name" value="Glycos_transf_2"/>
    <property type="match status" value="1"/>
</dbReference>
<sequence length="295" mass="34456">MSLPRISIVTPSYNQAGFLQETIRSVIEQDYPNLEYVVIDGGSSDGSVDIIKQYESRIAYWESAPDDGHGHAINKGFAKTSGEIMAWINSDDKYTPWAFQAVAEIFSKFPHVNWVVGFNGYWNSQGAMINAFRHPKNIYDLLVGNDGWIQQESVFWRRSLWEKAGGAINQDFRFMVDGELWTRFFLYDELYALDCVLGGYRIHTENRAIHNHDECLREMTVAIETMREKCPEQTLRIAKKLSRLKSAKRNWMMRHFPLQYLVSKYVWPDLYRSLSYKNLLFHNGEWREGTLPWSI</sequence>
<name>A0ABT0UEC3_9BACT</name>
<dbReference type="EMBL" id="JAMQBK010000148">
    <property type="protein sequence ID" value="MCM2375243.1"/>
    <property type="molecule type" value="Genomic_DNA"/>
</dbReference>
<keyword evidence="3" id="KW-1185">Reference proteome</keyword>